<feature type="repeat" description="TPR" evidence="3">
    <location>
        <begin position="166"/>
        <end position="199"/>
    </location>
</feature>
<keyword evidence="1" id="KW-0677">Repeat</keyword>
<dbReference type="InterPro" id="IPR050498">
    <property type="entry name" value="Ycf3"/>
</dbReference>
<dbReference type="InterPro" id="IPR011990">
    <property type="entry name" value="TPR-like_helical_dom_sf"/>
</dbReference>
<feature type="repeat" description="TPR" evidence="3">
    <location>
        <begin position="132"/>
        <end position="165"/>
    </location>
</feature>
<reference evidence="5 6" key="1">
    <citation type="journal article" date="2022" name="Int. J. Syst. Evol. Microbiol.">
        <title>Flavobacterium ammonificans sp. nov. and Flavobacterium ammoniigenes sp. nov., ammonifying bacteria isolated from surface river water.</title>
        <authorList>
            <person name="Watanabe K."/>
            <person name="Kitamura T."/>
            <person name="Ogata Y."/>
            <person name="Shindo C."/>
            <person name="Suda W."/>
        </authorList>
    </citation>
    <scope>NUCLEOTIDE SEQUENCE [LARGE SCALE GENOMIC DNA]</scope>
    <source>
        <strain evidence="5 6">GENT11</strain>
    </source>
</reference>
<evidence type="ECO:0000256" key="3">
    <source>
        <dbReference type="PROSITE-ProRule" id="PRU00339"/>
    </source>
</evidence>
<feature type="chain" id="PRO_5046021468" description="Tetratricopeptide repeat protein" evidence="4">
    <location>
        <begin position="25"/>
        <end position="543"/>
    </location>
</feature>
<feature type="signal peptide" evidence="4">
    <location>
        <begin position="1"/>
        <end position="24"/>
    </location>
</feature>
<evidence type="ECO:0000313" key="5">
    <source>
        <dbReference type="EMBL" id="BDB53057.1"/>
    </source>
</evidence>
<keyword evidence="2 3" id="KW-0802">TPR repeat</keyword>
<proteinExistence type="predicted"/>
<name>A0ABM7UZH0_9FLAO</name>
<dbReference type="RefSeq" id="WP_229329108.1">
    <property type="nucleotide sequence ID" value="NZ_AP025183.1"/>
</dbReference>
<evidence type="ECO:0000313" key="6">
    <source>
        <dbReference type="Proteomes" id="UP001319865"/>
    </source>
</evidence>
<accession>A0ABM7UZH0</accession>
<dbReference type="Pfam" id="PF13432">
    <property type="entry name" value="TPR_16"/>
    <property type="match status" value="2"/>
</dbReference>
<evidence type="ECO:0000256" key="4">
    <source>
        <dbReference type="SAM" id="SignalP"/>
    </source>
</evidence>
<reference evidence="5 6" key="2">
    <citation type="journal article" date="2022" name="Microorganisms">
        <title>Complete Genome Sequences of Two Flavobacterium ammonificans Strains and a Flavobacterium ammoniigenes Strain of Ammonifying Bacterioplankton Isolated from Surface River Water.</title>
        <authorList>
            <person name="Suda W."/>
            <person name="Ogata Y."/>
            <person name="Shindo C."/>
            <person name="Watanabe K."/>
        </authorList>
    </citation>
    <scope>NUCLEOTIDE SEQUENCE [LARGE SCALE GENOMIC DNA]</scope>
    <source>
        <strain evidence="5 6">GENT11</strain>
    </source>
</reference>
<keyword evidence="6" id="KW-1185">Reference proteome</keyword>
<feature type="repeat" description="TPR" evidence="3">
    <location>
        <begin position="98"/>
        <end position="131"/>
    </location>
</feature>
<dbReference type="PROSITE" id="PS50005">
    <property type="entry name" value="TPR"/>
    <property type="match status" value="6"/>
</dbReference>
<keyword evidence="4" id="KW-0732">Signal</keyword>
<dbReference type="NCBIfam" id="NF047558">
    <property type="entry name" value="TPR_END_plus"/>
    <property type="match status" value="1"/>
</dbReference>
<dbReference type="InterPro" id="IPR019734">
    <property type="entry name" value="TPR_rpt"/>
</dbReference>
<organism evidence="5 6">
    <name type="scientific">Flavobacterium ammonificans</name>
    <dbReference type="NCBI Taxonomy" id="1751056"/>
    <lineage>
        <taxon>Bacteria</taxon>
        <taxon>Pseudomonadati</taxon>
        <taxon>Bacteroidota</taxon>
        <taxon>Flavobacteriia</taxon>
        <taxon>Flavobacteriales</taxon>
        <taxon>Flavobacteriaceae</taxon>
        <taxon>Flavobacterium</taxon>
    </lineage>
</organism>
<feature type="repeat" description="TPR" evidence="3">
    <location>
        <begin position="303"/>
        <end position="336"/>
    </location>
</feature>
<dbReference type="PANTHER" id="PTHR44858:SF1">
    <property type="entry name" value="UDP-N-ACETYLGLUCOSAMINE--PEPTIDE N-ACETYLGLUCOSAMINYLTRANSFERASE SPINDLY-RELATED"/>
    <property type="match status" value="1"/>
</dbReference>
<feature type="repeat" description="TPR" evidence="3">
    <location>
        <begin position="337"/>
        <end position="370"/>
    </location>
</feature>
<dbReference type="EMBL" id="AP025183">
    <property type="protein sequence ID" value="BDB53057.1"/>
    <property type="molecule type" value="Genomic_DNA"/>
</dbReference>
<evidence type="ECO:0000256" key="2">
    <source>
        <dbReference type="ARBA" id="ARBA00022803"/>
    </source>
</evidence>
<dbReference type="Proteomes" id="UP001319865">
    <property type="component" value="Chromosome"/>
</dbReference>
<dbReference type="Pfam" id="PF07719">
    <property type="entry name" value="TPR_2"/>
    <property type="match status" value="1"/>
</dbReference>
<dbReference type="Gene3D" id="1.25.40.10">
    <property type="entry name" value="Tetratricopeptide repeat domain"/>
    <property type="match status" value="5"/>
</dbReference>
<evidence type="ECO:0000256" key="1">
    <source>
        <dbReference type="ARBA" id="ARBA00022737"/>
    </source>
</evidence>
<feature type="repeat" description="TPR" evidence="3">
    <location>
        <begin position="200"/>
        <end position="233"/>
    </location>
</feature>
<sequence>MTPTLFQKSVLTFLLILITNLSCAQSENYKIAYKAYSGGDSETALEYFEKDIAENPKSAYSYFYLAVLYIIQDKLEVAENHIDKALLYFQESSSTMRSKAYVVKGDIAYKLKNIDNTFKYYALAIQLRPKEINLYLDRGQYYFELGQLDKAEADFKHILTIDAANIYAYGGLGRNYLKEKRYDLAEKNLTKAIQLNDLYFLAFQLRAQTYFEQKKYKEAILDMLEVISIEPDDSDSRDQFLTYSLNDYELALTELNEKSKNAPFNEFWNTTRARLYAKHGKFKLAIKEFDQLIKYVGAENNMDYLIYERATTYENAGLYDKAIEDYNYLIANDPTDAVVFSQRANAYRHAGEYQKAIQDLNTSMELDPKDYWNYYMRGWIYVEMLKENDKALEDFNIAVKLNPEDTYTRLMRGRLLLEKRNEKEKAIEDFNVITSLEKEIKEEGNCKQYALFHLDKKSEALQWMKDILEKYPSEGNYYEAACLFALMNKKEEALNALKTSFEKGNNNFKHISIDDDLDNIKQTPEYISLYNKWFEKFKVENNL</sequence>
<dbReference type="InterPro" id="IPR013105">
    <property type="entry name" value="TPR_2"/>
</dbReference>
<dbReference type="SMART" id="SM00028">
    <property type="entry name" value="TPR"/>
    <property type="match status" value="10"/>
</dbReference>
<dbReference type="PANTHER" id="PTHR44858">
    <property type="entry name" value="TETRATRICOPEPTIDE REPEAT PROTEIN 6"/>
    <property type="match status" value="1"/>
</dbReference>
<evidence type="ECO:0008006" key="7">
    <source>
        <dbReference type="Google" id="ProtNLM"/>
    </source>
</evidence>
<protein>
    <recommendedName>
        <fullName evidence="7">Tetratricopeptide repeat protein</fullName>
    </recommendedName>
</protein>
<gene>
    <name evidence="5" type="ORF">GENT11_13690</name>
</gene>
<dbReference type="Pfam" id="PF13181">
    <property type="entry name" value="TPR_8"/>
    <property type="match status" value="2"/>
</dbReference>
<dbReference type="SUPFAM" id="SSF48452">
    <property type="entry name" value="TPR-like"/>
    <property type="match status" value="3"/>
</dbReference>